<reference evidence="2 3" key="1">
    <citation type="submission" date="2018-11" db="EMBL/GenBank/DDBJ databases">
        <title>Sequencing the genomes of 1000 actinobacteria strains.</title>
        <authorList>
            <person name="Klenk H.-P."/>
        </authorList>
    </citation>
    <scope>NUCLEOTIDE SEQUENCE [LARGE SCALE GENOMIC DNA]</scope>
    <source>
        <strain evidence="2 3">DSM 14418</strain>
    </source>
</reference>
<dbReference type="Pfam" id="PF08240">
    <property type="entry name" value="ADH_N"/>
    <property type="match status" value="1"/>
</dbReference>
<keyword evidence="3" id="KW-1185">Reference proteome</keyword>
<dbReference type="InterPro" id="IPR020843">
    <property type="entry name" value="ER"/>
</dbReference>
<dbReference type="CDD" id="cd05289">
    <property type="entry name" value="MDR_like_2"/>
    <property type="match status" value="1"/>
</dbReference>
<dbReference type="SMART" id="SM00829">
    <property type="entry name" value="PKS_ER"/>
    <property type="match status" value="1"/>
</dbReference>
<evidence type="ECO:0000259" key="1">
    <source>
        <dbReference type="SMART" id="SM00829"/>
    </source>
</evidence>
<evidence type="ECO:0000313" key="2">
    <source>
        <dbReference type="EMBL" id="RPF26846.1"/>
    </source>
</evidence>
<dbReference type="OrthoDB" id="3175656at2"/>
<dbReference type="RefSeq" id="WP_123915982.1">
    <property type="nucleotide sequence ID" value="NZ_RKRA01000001.1"/>
</dbReference>
<dbReference type="Gene3D" id="3.40.50.720">
    <property type="entry name" value="NAD(P)-binding Rossmann-like Domain"/>
    <property type="match status" value="1"/>
</dbReference>
<dbReference type="PANTHER" id="PTHR43482">
    <property type="entry name" value="PROTEIN AST1-RELATED"/>
    <property type="match status" value="1"/>
</dbReference>
<comment type="caution">
    <text evidence="2">The sequence shown here is derived from an EMBL/GenBank/DDBJ whole genome shotgun (WGS) entry which is preliminary data.</text>
</comment>
<sequence length="313" mass="31029">MTRSRPPAGGATGSLVLVARAYGGPEQQALVERDVTAPGPGEVLVRVRAAAVNPADVKRREGLFGTTRTPPVPLGLELSGVVEALGPDVTDLDVGDGVVGSPRPGAGAFAEHTLVRRRDVVPKPAALPHDVAATLPIAGTAAWDAFHQVDPGPGRTLLVVGVGGGVGDLVAQLAVAAGTRVVGTGSESKRARAESLGVTFVTSGPAALAAVRAAGPVDAVLDLAGGEALRSLVEVVADRASVVSAADPTAAVALGGRALVRGPDVLADVVAAAAEGRLCPNVTATYPLTRAAEALAQVEGRHAAGKVVVLPGA</sequence>
<dbReference type="AlphaFoldDB" id="A0A3N4Z525"/>
<dbReference type="InterPro" id="IPR052585">
    <property type="entry name" value="Lipid_raft_assoc_Zn_ADH"/>
</dbReference>
<dbReference type="SUPFAM" id="SSF51735">
    <property type="entry name" value="NAD(P)-binding Rossmann-fold domains"/>
    <property type="match status" value="1"/>
</dbReference>
<dbReference type="EMBL" id="RKRA01000001">
    <property type="protein sequence ID" value="RPF26846.1"/>
    <property type="molecule type" value="Genomic_DNA"/>
</dbReference>
<gene>
    <name evidence="2" type="ORF">EDD32_1304</name>
</gene>
<protein>
    <submittedName>
        <fullName evidence="2">NADPH:quinone reductase-like Zn-dependent oxidoreductase</fullName>
    </submittedName>
</protein>
<evidence type="ECO:0000313" key="3">
    <source>
        <dbReference type="Proteomes" id="UP000280726"/>
    </source>
</evidence>
<dbReference type="Proteomes" id="UP000280726">
    <property type="component" value="Unassembled WGS sequence"/>
</dbReference>
<accession>A0A3N4Z525</accession>
<dbReference type="GO" id="GO:0016491">
    <property type="term" value="F:oxidoreductase activity"/>
    <property type="evidence" value="ECO:0007669"/>
    <property type="project" value="InterPro"/>
</dbReference>
<dbReference type="InterPro" id="IPR011032">
    <property type="entry name" value="GroES-like_sf"/>
</dbReference>
<dbReference type="InterPro" id="IPR036291">
    <property type="entry name" value="NAD(P)-bd_dom_sf"/>
</dbReference>
<dbReference type="Pfam" id="PF13602">
    <property type="entry name" value="ADH_zinc_N_2"/>
    <property type="match status" value="1"/>
</dbReference>
<dbReference type="InterPro" id="IPR013154">
    <property type="entry name" value="ADH-like_N"/>
</dbReference>
<dbReference type="Gene3D" id="3.90.180.10">
    <property type="entry name" value="Medium-chain alcohol dehydrogenases, catalytic domain"/>
    <property type="match status" value="1"/>
</dbReference>
<name>A0A3N4Z525_9MICO</name>
<proteinExistence type="predicted"/>
<dbReference type="SUPFAM" id="SSF50129">
    <property type="entry name" value="GroES-like"/>
    <property type="match status" value="1"/>
</dbReference>
<feature type="domain" description="Enoyl reductase (ER)" evidence="1">
    <location>
        <begin position="23"/>
        <end position="309"/>
    </location>
</feature>
<dbReference type="PANTHER" id="PTHR43482:SF1">
    <property type="entry name" value="PROTEIN AST1-RELATED"/>
    <property type="match status" value="1"/>
</dbReference>
<organism evidence="2 3">
    <name type="scientific">Georgenia muralis</name>
    <dbReference type="NCBI Taxonomy" id="154117"/>
    <lineage>
        <taxon>Bacteria</taxon>
        <taxon>Bacillati</taxon>
        <taxon>Actinomycetota</taxon>
        <taxon>Actinomycetes</taxon>
        <taxon>Micrococcales</taxon>
        <taxon>Bogoriellaceae</taxon>
        <taxon>Georgenia</taxon>
    </lineage>
</organism>